<dbReference type="PANTHER" id="PTHR30535:SF34">
    <property type="entry name" value="MOLYBDATE-BINDING PROTEIN MOLA"/>
    <property type="match status" value="1"/>
</dbReference>
<dbReference type="InterPro" id="IPR002491">
    <property type="entry name" value="ABC_transptr_periplasmic_BD"/>
</dbReference>
<feature type="non-terminal residue" evidence="2">
    <location>
        <position position="1"/>
    </location>
</feature>
<accession>X1NNJ9</accession>
<evidence type="ECO:0000313" key="2">
    <source>
        <dbReference type="EMBL" id="GAI45183.1"/>
    </source>
</evidence>
<comment type="caution">
    <text evidence="2">The sequence shown here is derived from an EMBL/GenBank/DDBJ whole genome shotgun (WGS) entry which is preliminary data.</text>
</comment>
<feature type="domain" description="Fe/B12 periplasmic-binding" evidence="1">
    <location>
        <begin position="1"/>
        <end position="148"/>
    </location>
</feature>
<dbReference type="PROSITE" id="PS50983">
    <property type="entry name" value="FE_B12_PBP"/>
    <property type="match status" value="1"/>
</dbReference>
<evidence type="ECO:0000259" key="1">
    <source>
        <dbReference type="PROSITE" id="PS50983"/>
    </source>
</evidence>
<dbReference type="Gene3D" id="3.40.50.1980">
    <property type="entry name" value="Nitrogenase molybdenum iron protein domain"/>
    <property type="match status" value="1"/>
</dbReference>
<dbReference type="PANTHER" id="PTHR30535">
    <property type="entry name" value="VITAMIN B12-BINDING PROTEIN"/>
    <property type="match status" value="1"/>
</dbReference>
<dbReference type="InterPro" id="IPR050902">
    <property type="entry name" value="ABC_Transporter_SBP"/>
</dbReference>
<reference evidence="2" key="1">
    <citation type="journal article" date="2014" name="Front. Microbiol.">
        <title>High frequency of phylogenetically diverse reductive dehalogenase-homologous genes in deep subseafloor sedimentary metagenomes.</title>
        <authorList>
            <person name="Kawai M."/>
            <person name="Futagami T."/>
            <person name="Toyoda A."/>
            <person name="Takaki Y."/>
            <person name="Nishi S."/>
            <person name="Hori S."/>
            <person name="Arai W."/>
            <person name="Tsubouchi T."/>
            <person name="Morono Y."/>
            <person name="Uchiyama I."/>
            <person name="Ito T."/>
            <person name="Fujiyama A."/>
            <person name="Inagaki F."/>
            <person name="Takami H."/>
        </authorList>
    </citation>
    <scope>NUCLEOTIDE SEQUENCE</scope>
    <source>
        <strain evidence="2">Expedition CK06-06</strain>
    </source>
</reference>
<organism evidence="2">
    <name type="scientific">marine sediment metagenome</name>
    <dbReference type="NCBI Taxonomy" id="412755"/>
    <lineage>
        <taxon>unclassified sequences</taxon>
        <taxon>metagenomes</taxon>
        <taxon>ecological metagenomes</taxon>
    </lineage>
</organism>
<proteinExistence type="predicted"/>
<gene>
    <name evidence="2" type="ORF">S06H3_47019</name>
</gene>
<dbReference type="GO" id="GO:0071281">
    <property type="term" value="P:cellular response to iron ion"/>
    <property type="evidence" value="ECO:0007669"/>
    <property type="project" value="TreeGrafter"/>
</dbReference>
<sequence length="150" mass="15859">AAELIGSMEDTIDYVLAQVEGAPEVSVFFIVDGTDLTLPWTAGPGSFIDALITMAGGENIAAGAPGAWVQFSIEEIVGSDPEVIIIQTMTGGVPTVTIEALEEHPIWGEMTAVSQGNVFLIDGDLVSRPGPRIVQGLEELARIIHPELFE</sequence>
<protein>
    <recommendedName>
        <fullName evidence="1">Fe/B12 periplasmic-binding domain-containing protein</fullName>
    </recommendedName>
</protein>
<dbReference type="Pfam" id="PF01497">
    <property type="entry name" value="Peripla_BP_2"/>
    <property type="match status" value="1"/>
</dbReference>
<dbReference type="AlphaFoldDB" id="X1NNJ9"/>
<dbReference type="EMBL" id="BARV01029493">
    <property type="protein sequence ID" value="GAI45183.1"/>
    <property type="molecule type" value="Genomic_DNA"/>
</dbReference>
<name>X1NNJ9_9ZZZZ</name>
<dbReference type="SUPFAM" id="SSF53807">
    <property type="entry name" value="Helical backbone' metal receptor"/>
    <property type="match status" value="1"/>
</dbReference>